<keyword evidence="4" id="KW-1185">Reference proteome</keyword>
<dbReference type="Proteomes" id="UP000467841">
    <property type="component" value="Unassembled WGS sequence"/>
</dbReference>
<dbReference type="AlphaFoldDB" id="A0A6D2L8B2"/>
<keyword evidence="1" id="KW-0812">Transmembrane</keyword>
<name>A0A6D2L8B2_9BRAS</name>
<dbReference type="EMBL" id="CACVBM020001851">
    <property type="protein sequence ID" value="CAA7061117.1"/>
    <property type="molecule type" value="Genomic_DNA"/>
</dbReference>
<gene>
    <name evidence="2" type="ORF">MERR_LOCUS26582</name>
    <name evidence="3" type="ORF">MERR_LOCUS48353</name>
</gene>
<dbReference type="OrthoDB" id="1082592at2759"/>
<evidence type="ECO:0000313" key="3">
    <source>
        <dbReference type="EMBL" id="CAA7061117.1"/>
    </source>
</evidence>
<protein>
    <submittedName>
        <fullName evidence="3">Uncharacterized protein</fullName>
    </submittedName>
</protein>
<keyword evidence="1" id="KW-1133">Transmembrane helix</keyword>
<accession>A0A6D2L8B2</accession>
<feature type="transmembrane region" description="Helical" evidence="1">
    <location>
        <begin position="29"/>
        <end position="48"/>
    </location>
</feature>
<evidence type="ECO:0000313" key="2">
    <source>
        <dbReference type="EMBL" id="CAA7039347.1"/>
    </source>
</evidence>
<sequence length="190" mass="20899">METSGRRQASATASEDDAALEITPACWCRYYSCLTIFFILVPLFFGVIHSLERKGCYVDLFAHSVYVSNSSTRANVSTADWRIVISEVSPPLYGLEPLVTYEKTDESSTTIDFKTVVTTGAIGSVVWDYRVEIVAGLKLDRGHGFVTVFCGDIPVKLTADPAGNMVGSLLGSMRRCDYLIRDNLNLPDHA</sequence>
<evidence type="ECO:0000256" key="1">
    <source>
        <dbReference type="SAM" id="Phobius"/>
    </source>
</evidence>
<keyword evidence="1" id="KW-0472">Membrane</keyword>
<reference evidence="3 4" key="1">
    <citation type="submission" date="2020-01" db="EMBL/GenBank/DDBJ databases">
        <authorList>
            <person name="Mishra B."/>
        </authorList>
    </citation>
    <scope>NUCLEOTIDE SEQUENCE [LARGE SCALE GENOMIC DNA]</scope>
</reference>
<proteinExistence type="predicted"/>
<evidence type="ECO:0000313" key="4">
    <source>
        <dbReference type="Proteomes" id="UP000467841"/>
    </source>
</evidence>
<dbReference type="EMBL" id="CACVBM020001208">
    <property type="protein sequence ID" value="CAA7039347.1"/>
    <property type="molecule type" value="Genomic_DNA"/>
</dbReference>
<organism evidence="3 4">
    <name type="scientific">Microthlaspi erraticum</name>
    <dbReference type="NCBI Taxonomy" id="1685480"/>
    <lineage>
        <taxon>Eukaryota</taxon>
        <taxon>Viridiplantae</taxon>
        <taxon>Streptophyta</taxon>
        <taxon>Embryophyta</taxon>
        <taxon>Tracheophyta</taxon>
        <taxon>Spermatophyta</taxon>
        <taxon>Magnoliopsida</taxon>
        <taxon>eudicotyledons</taxon>
        <taxon>Gunneridae</taxon>
        <taxon>Pentapetalae</taxon>
        <taxon>rosids</taxon>
        <taxon>malvids</taxon>
        <taxon>Brassicales</taxon>
        <taxon>Brassicaceae</taxon>
        <taxon>Coluteocarpeae</taxon>
        <taxon>Microthlaspi</taxon>
    </lineage>
</organism>